<dbReference type="EMBL" id="JACHLY010000001">
    <property type="protein sequence ID" value="MBB5998143.1"/>
    <property type="molecule type" value="Genomic_DNA"/>
</dbReference>
<evidence type="ECO:0000259" key="7">
    <source>
        <dbReference type="Pfam" id="PF13190"/>
    </source>
</evidence>
<accession>A0A841EAQ8</accession>
<dbReference type="RefSeq" id="WP_221457480.1">
    <property type="nucleotide sequence ID" value="NZ_BAABKT010000019.1"/>
</dbReference>
<evidence type="ECO:0000256" key="2">
    <source>
        <dbReference type="ARBA" id="ARBA00022475"/>
    </source>
</evidence>
<evidence type="ECO:0000256" key="5">
    <source>
        <dbReference type="ARBA" id="ARBA00023136"/>
    </source>
</evidence>
<reference evidence="8 9" key="1">
    <citation type="submission" date="2020-08" db="EMBL/GenBank/DDBJ databases">
        <title>Sequencing the genomes of 1000 actinobacteria strains.</title>
        <authorList>
            <person name="Klenk H.-P."/>
        </authorList>
    </citation>
    <scope>NUCLEOTIDE SEQUENCE [LARGE SCALE GENOMIC DNA]</scope>
    <source>
        <strain evidence="8 9">DSM 44593</strain>
    </source>
</reference>
<dbReference type="GO" id="GO:0005886">
    <property type="term" value="C:plasma membrane"/>
    <property type="evidence" value="ECO:0007669"/>
    <property type="project" value="UniProtKB-SubCell"/>
</dbReference>
<keyword evidence="2" id="KW-1003">Cell membrane</keyword>
<feature type="domain" description="PDGLE" evidence="7">
    <location>
        <begin position="6"/>
        <end position="95"/>
    </location>
</feature>
<dbReference type="AlphaFoldDB" id="A0A841EAQ8"/>
<evidence type="ECO:0000256" key="6">
    <source>
        <dbReference type="SAM" id="Phobius"/>
    </source>
</evidence>
<proteinExistence type="predicted"/>
<gene>
    <name evidence="8" type="ORF">HNR25_001894</name>
</gene>
<evidence type="ECO:0000256" key="3">
    <source>
        <dbReference type="ARBA" id="ARBA00022692"/>
    </source>
</evidence>
<dbReference type="InterPro" id="IPR025937">
    <property type="entry name" value="PDGLE_dom"/>
</dbReference>
<dbReference type="Pfam" id="PF13190">
    <property type="entry name" value="PDGLE"/>
    <property type="match status" value="1"/>
</dbReference>
<evidence type="ECO:0000313" key="9">
    <source>
        <dbReference type="Proteomes" id="UP000578077"/>
    </source>
</evidence>
<keyword evidence="9" id="KW-1185">Reference proteome</keyword>
<evidence type="ECO:0000256" key="1">
    <source>
        <dbReference type="ARBA" id="ARBA00004236"/>
    </source>
</evidence>
<comment type="caution">
    <text evidence="8">The sequence shown here is derived from an EMBL/GenBank/DDBJ whole genome shotgun (WGS) entry which is preliminary data.</text>
</comment>
<name>A0A841EAQ8_9ACTN</name>
<evidence type="ECO:0000256" key="4">
    <source>
        <dbReference type="ARBA" id="ARBA00022989"/>
    </source>
</evidence>
<protein>
    <submittedName>
        <fullName evidence="8">Cobalt/nickel transport system permease protein</fullName>
    </submittedName>
</protein>
<keyword evidence="4 6" id="KW-1133">Transmembrane helix</keyword>
<comment type="subcellular location">
    <subcellularLocation>
        <location evidence="1">Cell membrane</location>
    </subcellularLocation>
</comment>
<organism evidence="8 9">
    <name type="scientific">Streptomonospora salina</name>
    <dbReference type="NCBI Taxonomy" id="104205"/>
    <lineage>
        <taxon>Bacteria</taxon>
        <taxon>Bacillati</taxon>
        <taxon>Actinomycetota</taxon>
        <taxon>Actinomycetes</taxon>
        <taxon>Streptosporangiales</taxon>
        <taxon>Nocardiopsidaceae</taxon>
        <taxon>Streptomonospora</taxon>
    </lineage>
</organism>
<dbReference type="Proteomes" id="UP000578077">
    <property type="component" value="Unassembled WGS sequence"/>
</dbReference>
<sequence length="116" mass="11938">MRVATRTLVITGLTVALLLAGGLSYFASAEPDGLNRVAADLGFARAEQDHALGTGPLADYATTGITAPWLSSAIAGTVGVLAAFTVAWGLFLLVHPRRPRADASAEAGEKRPGHRG</sequence>
<keyword evidence="5 6" id="KW-0472">Membrane</keyword>
<keyword evidence="3 6" id="KW-0812">Transmembrane</keyword>
<feature type="transmembrane region" description="Helical" evidence="6">
    <location>
        <begin position="69"/>
        <end position="94"/>
    </location>
</feature>
<evidence type="ECO:0000313" key="8">
    <source>
        <dbReference type="EMBL" id="MBB5998143.1"/>
    </source>
</evidence>